<feature type="transmembrane region" description="Helical" evidence="2">
    <location>
        <begin position="185"/>
        <end position="205"/>
    </location>
</feature>
<sequence>MTTDDRSEQVPGRAPDEVPDEVPDRVPGKVGIDTVEALVRRQLSSALGGRRGILEAAIPGIVFTVVWLTTRELQWALVGSLMVAGLALLARVVQRSSAQYVLNALFGIGIGWVFVRWAQSSGGSETDQALAFFLPGILISLGYTVVLGGSCLLGWPMLGFMLGSVTGDPTAWHQDKQVVRLCSRLTWVMLLPGAIGVLLQGPVWLLGHNGTIDPDHAVVAILVLRSGLGWALRIGSWSAMVWLLARNATPIERVEPAQS</sequence>
<dbReference type="RefSeq" id="WP_240769558.1">
    <property type="nucleotide sequence ID" value="NZ_JBHSNS010000001.1"/>
</dbReference>
<keyword evidence="2" id="KW-1133">Transmembrane helix</keyword>
<reference evidence="4" key="1">
    <citation type="journal article" date="2019" name="Int. J. Syst. Evol. Microbiol.">
        <title>The Global Catalogue of Microorganisms (GCM) 10K type strain sequencing project: providing services to taxonomists for standard genome sequencing and annotation.</title>
        <authorList>
            <consortium name="The Broad Institute Genomics Platform"/>
            <consortium name="The Broad Institute Genome Sequencing Center for Infectious Disease"/>
            <person name="Wu L."/>
            <person name="Ma J."/>
        </authorList>
    </citation>
    <scope>NUCLEOTIDE SEQUENCE [LARGE SCALE GENOMIC DNA]</scope>
    <source>
        <strain evidence="4">YIM 94188</strain>
    </source>
</reference>
<gene>
    <name evidence="3" type="ORF">ACFPQB_06280</name>
</gene>
<evidence type="ECO:0000256" key="1">
    <source>
        <dbReference type="SAM" id="MobiDB-lite"/>
    </source>
</evidence>
<evidence type="ECO:0000256" key="2">
    <source>
        <dbReference type="SAM" id="Phobius"/>
    </source>
</evidence>
<dbReference type="InterPro" id="IPR016566">
    <property type="entry name" value="UCP010219"/>
</dbReference>
<dbReference type="Proteomes" id="UP001596072">
    <property type="component" value="Unassembled WGS sequence"/>
</dbReference>
<feature type="region of interest" description="Disordered" evidence="1">
    <location>
        <begin position="1"/>
        <end position="25"/>
    </location>
</feature>
<name>A0ABW0ZE61_9ACTN</name>
<keyword evidence="2" id="KW-0812">Transmembrane</keyword>
<protein>
    <submittedName>
        <fullName evidence="3">DUF3159 domain-containing protein</fullName>
    </submittedName>
</protein>
<organism evidence="3 4">
    <name type="scientific">Nocardioides vastitatis</name>
    <dbReference type="NCBI Taxonomy" id="2568655"/>
    <lineage>
        <taxon>Bacteria</taxon>
        <taxon>Bacillati</taxon>
        <taxon>Actinomycetota</taxon>
        <taxon>Actinomycetes</taxon>
        <taxon>Propionibacteriales</taxon>
        <taxon>Nocardioidaceae</taxon>
        <taxon>Nocardioides</taxon>
    </lineage>
</organism>
<feature type="transmembrane region" description="Helical" evidence="2">
    <location>
        <begin position="130"/>
        <end position="155"/>
    </location>
</feature>
<evidence type="ECO:0000313" key="3">
    <source>
        <dbReference type="EMBL" id="MFC5728518.1"/>
    </source>
</evidence>
<dbReference type="Pfam" id="PF11361">
    <property type="entry name" value="DUF3159"/>
    <property type="match status" value="1"/>
</dbReference>
<proteinExistence type="predicted"/>
<comment type="caution">
    <text evidence="3">The sequence shown here is derived from an EMBL/GenBank/DDBJ whole genome shotgun (WGS) entry which is preliminary data.</text>
</comment>
<feature type="transmembrane region" description="Helical" evidence="2">
    <location>
        <begin position="75"/>
        <end position="93"/>
    </location>
</feature>
<feature type="transmembrane region" description="Helical" evidence="2">
    <location>
        <begin position="100"/>
        <end position="118"/>
    </location>
</feature>
<evidence type="ECO:0000313" key="4">
    <source>
        <dbReference type="Proteomes" id="UP001596072"/>
    </source>
</evidence>
<keyword evidence="2" id="KW-0472">Membrane</keyword>
<accession>A0ABW0ZE61</accession>
<feature type="transmembrane region" description="Helical" evidence="2">
    <location>
        <begin position="52"/>
        <end position="69"/>
    </location>
</feature>
<feature type="transmembrane region" description="Helical" evidence="2">
    <location>
        <begin position="217"/>
        <end position="245"/>
    </location>
</feature>
<dbReference type="EMBL" id="JBHSNS010000001">
    <property type="protein sequence ID" value="MFC5728518.1"/>
    <property type="molecule type" value="Genomic_DNA"/>
</dbReference>
<keyword evidence="4" id="KW-1185">Reference proteome</keyword>